<evidence type="ECO:0000259" key="10">
    <source>
        <dbReference type="Pfam" id="PF00697"/>
    </source>
</evidence>
<reference evidence="11 12" key="1">
    <citation type="journal article" date="2011" name="Front. Microbiol.">
        <title>Genomic signatures of strain selection and enhancement in Bacillus atrophaeus var. globigii, a historical biowarfare simulant.</title>
        <authorList>
            <person name="Gibbons H.S."/>
            <person name="Broomall S.M."/>
            <person name="McNew L.A."/>
            <person name="Daligault H."/>
            <person name="Chapman C."/>
            <person name="Bruce D."/>
            <person name="Karavis M."/>
            <person name="Krepps M."/>
            <person name="McGregor P.A."/>
            <person name="Hong C."/>
            <person name="Park K.H."/>
            <person name="Akmal A."/>
            <person name="Feldman A."/>
            <person name="Lin J.S."/>
            <person name="Chang W.E."/>
            <person name="Higgs B.W."/>
            <person name="Demirev P."/>
            <person name="Lindquist J."/>
            <person name="Liem A."/>
            <person name="Fochler E."/>
            <person name="Read T.D."/>
            <person name="Tapia R."/>
            <person name="Johnson S."/>
            <person name="Bishop-Lilly K.A."/>
            <person name="Detter C."/>
            <person name="Han C."/>
            <person name="Sozhamannan S."/>
            <person name="Rosenzweig C.N."/>
            <person name="Skowronski E.W."/>
        </authorList>
    </citation>
    <scope>NUCLEOTIDE SEQUENCE [LARGE SCALE GENOMIC DNA]</scope>
    <source>
        <strain evidence="11 12">1942</strain>
    </source>
</reference>
<name>A0ABM5LY62_BACA1</name>
<dbReference type="EMBL" id="CP002207">
    <property type="protein sequence ID" value="ADP32772.1"/>
    <property type="molecule type" value="Genomic_DNA"/>
</dbReference>
<feature type="domain" description="N-(5'phosphoribosyl) anthranilate isomerase (PRAI)" evidence="10">
    <location>
        <begin position="7"/>
        <end position="208"/>
    </location>
</feature>
<evidence type="ECO:0000313" key="11">
    <source>
        <dbReference type="EMBL" id="ADP32772.1"/>
    </source>
</evidence>
<dbReference type="InterPro" id="IPR044643">
    <property type="entry name" value="TrpF_fam"/>
</dbReference>
<dbReference type="InterPro" id="IPR013785">
    <property type="entry name" value="Aldolase_TIM"/>
</dbReference>
<dbReference type="Pfam" id="PF00697">
    <property type="entry name" value="PRAI"/>
    <property type="match status" value="1"/>
</dbReference>
<evidence type="ECO:0000256" key="7">
    <source>
        <dbReference type="ARBA" id="ARBA00023141"/>
    </source>
</evidence>
<comment type="pathway">
    <text evidence="2 9">Amino-acid biosynthesis; L-tryptophan biosynthesis; L-tryptophan from chorismate: step 3/5.</text>
</comment>
<dbReference type="HAMAP" id="MF_00135">
    <property type="entry name" value="PRAI"/>
    <property type="match status" value="1"/>
</dbReference>
<dbReference type="Gene3D" id="3.20.20.70">
    <property type="entry name" value="Aldolase class I"/>
    <property type="match status" value="1"/>
</dbReference>
<comment type="similarity">
    <text evidence="9">Belongs to the TrpF family.</text>
</comment>
<evidence type="ECO:0000256" key="6">
    <source>
        <dbReference type="ARBA" id="ARBA00022822"/>
    </source>
</evidence>
<keyword evidence="5 9" id="KW-0028">Amino-acid biosynthesis</keyword>
<evidence type="ECO:0000256" key="8">
    <source>
        <dbReference type="ARBA" id="ARBA00023235"/>
    </source>
</evidence>
<keyword evidence="12" id="KW-1185">Reference proteome</keyword>
<evidence type="ECO:0000256" key="9">
    <source>
        <dbReference type="HAMAP-Rule" id="MF_00135"/>
    </source>
</evidence>
<comment type="catalytic activity">
    <reaction evidence="1 9">
        <text>N-(5-phospho-beta-D-ribosyl)anthranilate = 1-(2-carboxyphenylamino)-1-deoxy-D-ribulose 5-phosphate</text>
        <dbReference type="Rhea" id="RHEA:21540"/>
        <dbReference type="ChEBI" id="CHEBI:18277"/>
        <dbReference type="ChEBI" id="CHEBI:58613"/>
        <dbReference type="EC" id="5.3.1.24"/>
    </reaction>
</comment>
<dbReference type="RefSeq" id="WP_004429772.1">
    <property type="nucleotide sequence ID" value="NC_014639.1"/>
</dbReference>
<dbReference type="SUPFAM" id="SSF51366">
    <property type="entry name" value="Ribulose-phoshate binding barrel"/>
    <property type="match status" value="1"/>
</dbReference>
<keyword evidence="7 9" id="KW-0057">Aromatic amino acid biosynthesis</keyword>
<dbReference type="InterPro" id="IPR001240">
    <property type="entry name" value="PRAI_dom"/>
</dbReference>
<gene>
    <name evidence="9" type="primary">trpF</name>
    <name evidence="11" type="ordered locus">BATR1942_09195</name>
</gene>
<evidence type="ECO:0000256" key="3">
    <source>
        <dbReference type="ARBA" id="ARBA00012572"/>
    </source>
</evidence>
<dbReference type="InterPro" id="IPR011060">
    <property type="entry name" value="RibuloseP-bd_barrel"/>
</dbReference>
<dbReference type="EC" id="5.3.1.24" evidence="3 9"/>
<sequence>MKKPELKYCGIRSLQDLQTAATSQADYLGFIFAESKRKVSAAEVKQWCSQVHIGDKKRVGVFVNEKNANIARIANDLQLDVIQLHGDEIPKDAVNLRSLADCEVWKALHHNQGTIQQMKRFAAAVDGFVIDSSVKGMRGGSGISFSWESVPAYQQEAERTKKRCFIAGGVHPETIAGLLKWRPGGIDLASGIERNGKKDQILIKLLEERMNHYVSISK</sequence>
<accession>A0ABM5LY62</accession>
<dbReference type="GO" id="GO:0004640">
    <property type="term" value="F:phosphoribosylanthranilate isomerase activity"/>
    <property type="evidence" value="ECO:0007669"/>
    <property type="project" value="UniProtKB-EC"/>
</dbReference>
<dbReference type="PANTHER" id="PTHR42894:SF1">
    <property type="entry name" value="N-(5'-PHOSPHORIBOSYL)ANTHRANILATE ISOMERASE"/>
    <property type="match status" value="1"/>
</dbReference>
<dbReference type="Proteomes" id="UP000006867">
    <property type="component" value="Chromosome"/>
</dbReference>
<evidence type="ECO:0000256" key="1">
    <source>
        <dbReference type="ARBA" id="ARBA00001164"/>
    </source>
</evidence>
<protein>
    <recommendedName>
        <fullName evidence="4 9">N-(5'-phosphoribosyl)anthranilate isomerase</fullName>
        <shortName evidence="9">PRAI</shortName>
        <ecNumber evidence="3 9">5.3.1.24</ecNumber>
    </recommendedName>
</protein>
<evidence type="ECO:0000256" key="4">
    <source>
        <dbReference type="ARBA" id="ARBA00022272"/>
    </source>
</evidence>
<organism evidence="11 12">
    <name type="scientific">Bacillus atrophaeus (strain 1942)</name>
    <dbReference type="NCBI Taxonomy" id="720555"/>
    <lineage>
        <taxon>Bacteria</taxon>
        <taxon>Bacillati</taxon>
        <taxon>Bacillota</taxon>
        <taxon>Bacilli</taxon>
        <taxon>Bacillales</taxon>
        <taxon>Bacillaceae</taxon>
        <taxon>Bacillus</taxon>
    </lineage>
</organism>
<evidence type="ECO:0000313" key="12">
    <source>
        <dbReference type="Proteomes" id="UP000006867"/>
    </source>
</evidence>
<dbReference type="CDD" id="cd00405">
    <property type="entry name" value="PRAI"/>
    <property type="match status" value="1"/>
</dbReference>
<dbReference type="NCBIfam" id="NF002301">
    <property type="entry name" value="PRK01222.2-1"/>
    <property type="match status" value="1"/>
</dbReference>
<evidence type="ECO:0000256" key="2">
    <source>
        <dbReference type="ARBA" id="ARBA00004664"/>
    </source>
</evidence>
<keyword evidence="8 9" id="KW-0413">Isomerase</keyword>
<keyword evidence="6 9" id="KW-0822">Tryptophan biosynthesis</keyword>
<dbReference type="PANTHER" id="PTHR42894">
    <property type="entry name" value="N-(5'-PHOSPHORIBOSYL)ANTHRANILATE ISOMERASE"/>
    <property type="match status" value="1"/>
</dbReference>
<evidence type="ECO:0000256" key="5">
    <source>
        <dbReference type="ARBA" id="ARBA00022605"/>
    </source>
</evidence>
<proteinExistence type="inferred from homology"/>